<dbReference type="PANTHER" id="PTHR30146:SF109">
    <property type="entry name" value="HTH-TYPE TRANSCRIPTIONAL REGULATOR GALS"/>
    <property type="match status" value="1"/>
</dbReference>
<dbReference type="KEGG" id="abas:ACPOL_3413"/>
<dbReference type="Gene3D" id="1.10.260.40">
    <property type="entry name" value="lambda repressor-like DNA-binding domains"/>
    <property type="match status" value="1"/>
</dbReference>
<dbReference type="PANTHER" id="PTHR30146">
    <property type="entry name" value="LACI-RELATED TRANSCRIPTIONAL REPRESSOR"/>
    <property type="match status" value="1"/>
</dbReference>
<keyword evidence="6" id="KW-1185">Reference proteome</keyword>
<dbReference type="InterPro" id="IPR046335">
    <property type="entry name" value="LacI/GalR-like_sensor"/>
</dbReference>
<dbReference type="GO" id="GO:0000976">
    <property type="term" value="F:transcription cis-regulatory region binding"/>
    <property type="evidence" value="ECO:0007669"/>
    <property type="project" value="TreeGrafter"/>
</dbReference>
<dbReference type="Proteomes" id="UP000253606">
    <property type="component" value="Chromosome"/>
</dbReference>
<dbReference type="CDD" id="cd01392">
    <property type="entry name" value="HTH_LacI"/>
    <property type="match status" value="1"/>
</dbReference>
<accession>A0A2Z5G116</accession>
<dbReference type="SMART" id="SM00354">
    <property type="entry name" value="HTH_LACI"/>
    <property type="match status" value="1"/>
</dbReference>
<dbReference type="AlphaFoldDB" id="A0A2Z5G116"/>
<evidence type="ECO:0000259" key="4">
    <source>
        <dbReference type="PROSITE" id="PS50932"/>
    </source>
</evidence>
<evidence type="ECO:0000256" key="3">
    <source>
        <dbReference type="ARBA" id="ARBA00023163"/>
    </source>
</evidence>
<dbReference type="InterPro" id="IPR000843">
    <property type="entry name" value="HTH_LacI"/>
</dbReference>
<dbReference type="SUPFAM" id="SSF53822">
    <property type="entry name" value="Periplasmic binding protein-like I"/>
    <property type="match status" value="1"/>
</dbReference>
<sequence>MSVSRVVNGSRRVSPEVERKVRAAIEKIGYQPNEAARVLKGTRSSVLGLIVPDLADPFFAGCCNAIQEAAWLAGYMTLMVASAHREELERRETEMMVQRHVAGLIVVAVGAHNDHFAAAQNKGVPLVALDRPIENVQSDTITVDNFKAAVRATEHLIGHQHREIVCVADDERIYTKFERVSGYSRAMKEANLAPRVCLVGAMTGSVEEQVSLHLGSKHPPTAIFAASNVVCTEILHYLREHSMSIPEDLALICFDDFSAATLVTPPITVIQQPLAELGQTATRMMLDRLQNAGGMPSTTIELKTRLVLRNSCGCSGANLEAEPRFSVS</sequence>
<dbReference type="Gene3D" id="3.40.50.2300">
    <property type="match status" value="2"/>
</dbReference>
<protein>
    <submittedName>
        <fullName evidence="5">Transcriptional regulator, LacI family</fullName>
    </submittedName>
</protein>
<evidence type="ECO:0000256" key="2">
    <source>
        <dbReference type="ARBA" id="ARBA00023125"/>
    </source>
</evidence>
<dbReference type="GO" id="GO:0003700">
    <property type="term" value="F:DNA-binding transcription factor activity"/>
    <property type="evidence" value="ECO:0007669"/>
    <property type="project" value="TreeGrafter"/>
</dbReference>
<organism evidence="5 6">
    <name type="scientific">Acidisarcina polymorpha</name>
    <dbReference type="NCBI Taxonomy" id="2211140"/>
    <lineage>
        <taxon>Bacteria</taxon>
        <taxon>Pseudomonadati</taxon>
        <taxon>Acidobacteriota</taxon>
        <taxon>Terriglobia</taxon>
        <taxon>Terriglobales</taxon>
        <taxon>Acidobacteriaceae</taxon>
        <taxon>Acidisarcina</taxon>
    </lineage>
</organism>
<dbReference type="PROSITE" id="PS50932">
    <property type="entry name" value="HTH_LACI_2"/>
    <property type="match status" value="1"/>
</dbReference>
<dbReference type="InterPro" id="IPR010982">
    <property type="entry name" value="Lambda_DNA-bd_dom_sf"/>
</dbReference>
<gene>
    <name evidence="5" type="ORF">ACPOL_3413</name>
</gene>
<evidence type="ECO:0000313" key="6">
    <source>
        <dbReference type="Proteomes" id="UP000253606"/>
    </source>
</evidence>
<dbReference type="Pfam" id="PF13377">
    <property type="entry name" value="Peripla_BP_3"/>
    <property type="match status" value="1"/>
</dbReference>
<dbReference type="InterPro" id="IPR028082">
    <property type="entry name" value="Peripla_BP_I"/>
</dbReference>
<dbReference type="SUPFAM" id="SSF47413">
    <property type="entry name" value="lambda repressor-like DNA-binding domains"/>
    <property type="match status" value="1"/>
</dbReference>
<keyword evidence="3" id="KW-0804">Transcription</keyword>
<name>A0A2Z5G116_9BACT</name>
<dbReference type="EMBL" id="CP030840">
    <property type="protein sequence ID" value="AXC12700.1"/>
    <property type="molecule type" value="Genomic_DNA"/>
</dbReference>
<keyword evidence="1" id="KW-0805">Transcription regulation</keyword>
<reference evidence="5 6" key="1">
    <citation type="journal article" date="2018" name="Front. Microbiol.">
        <title>Hydrolytic Capabilities as a Key to Environmental Success: Chitinolytic and Cellulolytic Acidobacteria From Acidic Sub-arctic Soils and Boreal Peatlands.</title>
        <authorList>
            <person name="Belova S.E."/>
            <person name="Ravin N.V."/>
            <person name="Pankratov T.A."/>
            <person name="Rakitin A.L."/>
            <person name="Ivanova A.A."/>
            <person name="Beletsky A.V."/>
            <person name="Mardanov A.V."/>
            <person name="Sinninghe Damste J.S."/>
            <person name="Dedysh S.N."/>
        </authorList>
    </citation>
    <scope>NUCLEOTIDE SEQUENCE [LARGE SCALE GENOMIC DNA]</scope>
    <source>
        <strain evidence="5 6">SBC82</strain>
    </source>
</reference>
<evidence type="ECO:0000256" key="1">
    <source>
        <dbReference type="ARBA" id="ARBA00023015"/>
    </source>
</evidence>
<evidence type="ECO:0000313" key="5">
    <source>
        <dbReference type="EMBL" id="AXC12700.1"/>
    </source>
</evidence>
<keyword evidence="2" id="KW-0238">DNA-binding</keyword>
<feature type="domain" description="HTH lacI-type" evidence="4">
    <location>
        <begin position="1"/>
        <end position="41"/>
    </location>
</feature>
<dbReference type="Pfam" id="PF00356">
    <property type="entry name" value="LacI"/>
    <property type="match status" value="1"/>
</dbReference>
<proteinExistence type="predicted"/>